<proteinExistence type="predicted"/>
<dbReference type="EMBL" id="LN890280">
    <property type="protein sequence ID" value="CUR51957.1"/>
    <property type="molecule type" value="Genomic_DNA"/>
</dbReference>
<evidence type="ECO:0000313" key="1">
    <source>
        <dbReference type="EMBL" id="CUR51957.1"/>
    </source>
</evidence>
<dbReference type="Proteomes" id="UP000196239">
    <property type="component" value="Chromosome 1"/>
</dbReference>
<dbReference type="KEGG" id="ndv:NDEV_1192"/>
<sequence>MGIHDVDYPIVVEPEGVKIRSEKMQVDKLYYCIYQEKILLFYKEQNEMLNCYEIAEKDVVEEVKQSQSEDIEKILQQYVEKKNLG</sequence>
<organism evidence="1 2">
    <name type="scientific">Nitrosotalea devaniterrae</name>
    <dbReference type="NCBI Taxonomy" id="1078905"/>
    <lineage>
        <taxon>Archaea</taxon>
        <taxon>Nitrososphaerota</taxon>
        <taxon>Nitrososphaeria</taxon>
        <taxon>Nitrosotaleales</taxon>
        <taxon>Nitrosotaleaceae</taxon>
        <taxon>Nitrosotalea</taxon>
    </lineage>
</organism>
<keyword evidence="2" id="KW-1185">Reference proteome</keyword>
<name>A0A128A3Q7_9ARCH</name>
<accession>A0A128A3Q7</accession>
<dbReference type="AlphaFoldDB" id="A0A128A3Q7"/>
<evidence type="ECO:0000313" key="2">
    <source>
        <dbReference type="Proteomes" id="UP000196239"/>
    </source>
</evidence>
<reference evidence="2" key="1">
    <citation type="submission" date="2015-10" db="EMBL/GenBank/DDBJ databases">
        <authorList>
            <person name="Lehtovirta-Morley L.E."/>
            <person name="Vieille C."/>
        </authorList>
    </citation>
    <scope>NUCLEOTIDE SEQUENCE [LARGE SCALE GENOMIC DNA]</scope>
</reference>
<gene>
    <name evidence="1" type="ORF">NDEV_1192</name>
</gene>
<protein>
    <submittedName>
        <fullName evidence="1">Uncharacterized protein</fullName>
    </submittedName>
</protein>